<dbReference type="InterPro" id="IPR019887">
    <property type="entry name" value="Tscrpt_reg_AsnC/Lrp_C"/>
</dbReference>
<protein>
    <submittedName>
        <fullName evidence="5">Lrp/AsnC family leucine-responsive transcriptional regulator</fullName>
    </submittedName>
</protein>
<evidence type="ECO:0000259" key="4">
    <source>
        <dbReference type="PROSITE" id="PS50956"/>
    </source>
</evidence>
<dbReference type="InterPro" id="IPR000485">
    <property type="entry name" value="AsnC-type_HTH_dom"/>
</dbReference>
<dbReference type="InterPro" id="IPR019888">
    <property type="entry name" value="Tscrpt_reg_AsnC-like"/>
</dbReference>
<dbReference type="InterPro" id="IPR036388">
    <property type="entry name" value="WH-like_DNA-bd_sf"/>
</dbReference>
<dbReference type="PANTHER" id="PTHR30154">
    <property type="entry name" value="LEUCINE-RESPONSIVE REGULATORY PROTEIN"/>
    <property type="match status" value="1"/>
</dbReference>
<dbReference type="GO" id="GO:0005829">
    <property type="term" value="C:cytosol"/>
    <property type="evidence" value="ECO:0007669"/>
    <property type="project" value="TreeGrafter"/>
</dbReference>
<evidence type="ECO:0000256" key="1">
    <source>
        <dbReference type="ARBA" id="ARBA00023015"/>
    </source>
</evidence>
<dbReference type="SUPFAM" id="SSF46785">
    <property type="entry name" value="Winged helix' DNA-binding domain"/>
    <property type="match status" value="1"/>
</dbReference>
<dbReference type="Proteomes" id="UP000295063">
    <property type="component" value="Unassembled WGS sequence"/>
</dbReference>
<dbReference type="PRINTS" id="PR00033">
    <property type="entry name" value="HTHASNC"/>
</dbReference>
<organism evidence="5 6">
    <name type="scientific">Anaerospora hongkongensis</name>
    <dbReference type="NCBI Taxonomy" id="244830"/>
    <lineage>
        <taxon>Bacteria</taxon>
        <taxon>Bacillati</taxon>
        <taxon>Bacillota</taxon>
        <taxon>Negativicutes</taxon>
        <taxon>Selenomonadales</taxon>
        <taxon>Sporomusaceae</taxon>
        <taxon>Anaerospora</taxon>
    </lineage>
</organism>
<evidence type="ECO:0000313" key="5">
    <source>
        <dbReference type="EMBL" id="TCL32473.1"/>
    </source>
</evidence>
<evidence type="ECO:0000313" key="6">
    <source>
        <dbReference type="Proteomes" id="UP000295063"/>
    </source>
</evidence>
<gene>
    <name evidence="5" type="ORF">EV210_12140</name>
</gene>
<dbReference type="EMBL" id="SLUI01000021">
    <property type="protein sequence ID" value="TCL32473.1"/>
    <property type="molecule type" value="Genomic_DNA"/>
</dbReference>
<dbReference type="InterPro" id="IPR011008">
    <property type="entry name" value="Dimeric_a/b-barrel"/>
</dbReference>
<dbReference type="SUPFAM" id="SSF54909">
    <property type="entry name" value="Dimeric alpha+beta barrel"/>
    <property type="match status" value="1"/>
</dbReference>
<feature type="domain" description="HTH asnC-type" evidence="4">
    <location>
        <begin position="1"/>
        <end position="62"/>
    </location>
</feature>
<sequence length="145" mass="15954">MDAIDLRILEILLGDGRVTMKELGQRVGLTSPATIERVKKLEDTDVIKGYKAIVNVKKTGLPIRAFILVKTNVDTCKKFLEFSDGHGSVLSCHRITGDADYLVEVVATGMDTLERLIDEFMQYGVTKTHVVLSSSMEQKSVALPG</sequence>
<dbReference type="Pfam" id="PF01037">
    <property type="entry name" value="AsnC_trans_reg"/>
    <property type="match status" value="1"/>
</dbReference>
<accession>A0A4R1PP01</accession>
<keyword evidence="1" id="KW-0805">Transcription regulation</keyword>
<comment type="caution">
    <text evidence="5">The sequence shown here is derived from an EMBL/GenBank/DDBJ whole genome shotgun (WGS) entry which is preliminary data.</text>
</comment>
<evidence type="ECO:0000256" key="2">
    <source>
        <dbReference type="ARBA" id="ARBA00023125"/>
    </source>
</evidence>
<dbReference type="OrthoDB" id="34294at2"/>
<keyword evidence="2" id="KW-0238">DNA-binding</keyword>
<dbReference type="GO" id="GO:0043200">
    <property type="term" value="P:response to amino acid"/>
    <property type="evidence" value="ECO:0007669"/>
    <property type="project" value="TreeGrafter"/>
</dbReference>
<dbReference type="PROSITE" id="PS50956">
    <property type="entry name" value="HTH_ASNC_2"/>
    <property type="match status" value="1"/>
</dbReference>
<keyword evidence="3" id="KW-0804">Transcription</keyword>
<dbReference type="GO" id="GO:0043565">
    <property type="term" value="F:sequence-specific DNA binding"/>
    <property type="evidence" value="ECO:0007669"/>
    <property type="project" value="InterPro"/>
</dbReference>
<proteinExistence type="predicted"/>
<name>A0A4R1PP01_9FIRM</name>
<dbReference type="InterPro" id="IPR036390">
    <property type="entry name" value="WH_DNA-bd_sf"/>
</dbReference>
<keyword evidence="6" id="KW-1185">Reference proteome</keyword>
<dbReference type="InterPro" id="IPR011991">
    <property type="entry name" value="ArsR-like_HTH"/>
</dbReference>
<reference evidence="5 6" key="1">
    <citation type="submission" date="2019-03" db="EMBL/GenBank/DDBJ databases">
        <title>Genomic Encyclopedia of Type Strains, Phase IV (KMG-IV): sequencing the most valuable type-strain genomes for metagenomic binning, comparative biology and taxonomic classification.</title>
        <authorList>
            <person name="Goeker M."/>
        </authorList>
    </citation>
    <scope>NUCLEOTIDE SEQUENCE [LARGE SCALE GENOMIC DNA]</scope>
    <source>
        <strain evidence="5 6">DSM 15969</strain>
    </source>
</reference>
<dbReference type="RefSeq" id="WP_132083402.1">
    <property type="nucleotide sequence ID" value="NZ_DAIMLW010000081.1"/>
</dbReference>
<dbReference type="Gene3D" id="1.10.10.10">
    <property type="entry name" value="Winged helix-like DNA-binding domain superfamily/Winged helix DNA-binding domain"/>
    <property type="match status" value="1"/>
</dbReference>
<dbReference type="AlphaFoldDB" id="A0A4R1PP01"/>
<dbReference type="SMART" id="SM00344">
    <property type="entry name" value="HTH_ASNC"/>
    <property type="match status" value="1"/>
</dbReference>
<dbReference type="CDD" id="cd00090">
    <property type="entry name" value="HTH_ARSR"/>
    <property type="match status" value="1"/>
</dbReference>
<dbReference type="PANTHER" id="PTHR30154:SF53">
    <property type="entry name" value="HTH-TYPE TRANSCRIPTIONAL REGULATOR LRPC"/>
    <property type="match status" value="1"/>
</dbReference>
<evidence type="ECO:0000256" key="3">
    <source>
        <dbReference type="ARBA" id="ARBA00023163"/>
    </source>
</evidence>
<dbReference type="Gene3D" id="3.30.70.920">
    <property type="match status" value="1"/>
</dbReference>
<dbReference type="Pfam" id="PF13412">
    <property type="entry name" value="HTH_24"/>
    <property type="match status" value="1"/>
</dbReference>